<feature type="domain" description="ABC3 transporter permease C-terminal" evidence="8">
    <location>
        <begin position="276"/>
        <end position="388"/>
    </location>
</feature>
<evidence type="ECO:0000256" key="7">
    <source>
        <dbReference type="SAM" id="Phobius"/>
    </source>
</evidence>
<evidence type="ECO:0000256" key="6">
    <source>
        <dbReference type="ARBA" id="ARBA00038076"/>
    </source>
</evidence>
<keyword evidence="5 7" id="KW-0472">Membrane</keyword>
<dbReference type="PANTHER" id="PTHR30572">
    <property type="entry name" value="MEMBRANE COMPONENT OF TRANSPORTER-RELATED"/>
    <property type="match status" value="1"/>
</dbReference>
<evidence type="ECO:0000256" key="5">
    <source>
        <dbReference type="ARBA" id="ARBA00023136"/>
    </source>
</evidence>
<feature type="domain" description="MacB-like periplasmic core" evidence="9">
    <location>
        <begin position="15"/>
        <end position="236"/>
    </location>
</feature>
<feature type="transmembrane region" description="Helical" evidence="7">
    <location>
        <begin position="356"/>
        <end position="378"/>
    </location>
</feature>
<evidence type="ECO:0000256" key="2">
    <source>
        <dbReference type="ARBA" id="ARBA00022475"/>
    </source>
</evidence>
<evidence type="ECO:0000313" key="10">
    <source>
        <dbReference type="EMBL" id="SVB08739.1"/>
    </source>
</evidence>
<dbReference type="EMBL" id="UINC01028192">
    <property type="protein sequence ID" value="SVB08739.1"/>
    <property type="molecule type" value="Genomic_DNA"/>
</dbReference>
<reference evidence="10" key="1">
    <citation type="submission" date="2018-05" db="EMBL/GenBank/DDBJ databases">
        <authorList>
            <person name="Lanie J.A."/>
            <person name="Ng W.-L."/>
            <person name="Kazmierczak K.M."/>
            <person name="Andrzejewski T.M."/>
            <person name="Davidsen T.M."/>
            <person name="Wayne K.J."/>
            <person name="Tettelin H."/>
            <person name="Glass J.I."/>
            <person name="Rusch D."/>
            <person name="Podicherti R."/>
            <person name="Tsui H.-C.T."/>
            <person name="Winkler M.E."/>
        </authorList>
    </citation>
    <scope>NUCLEOTIDE SEQUENCE</scope>
</reference>
<dbReference type="GO" id="GO:0005886">
    <property type="term" value="C:plasma membrane"/>
    <property type="evidence" value="ECO:0007669"/>
    <property type="project" value="UniProtKB-SubCell"/>
</dbReference>
<dbReference type="Pfam" id="PF12704">
    <property type="entry name" value="MacB_PCD"/>
    <property type="match status" value="1"/>
</dbReference>
<gene>
    <name evidence="10" type="ORF">METZ01_LOCUS161593</name>
</gene>
<name>A0A382B4X7_9ZZZZ</name>
<dbReference type="GO" id="GO:0022857">
    <property type="term" value="F:transmembrane transporter activity"/>
    <property type="evidence" value="ECO:0007669"/>
    <property type="project" value="TreeGrafter"/>
</dbReference>
<comment type="similarity">
    <text evidence="6">Belongs to the ABC-4 integral membrane protein family.</text>
</comment>
<evidence type="ECO:0000259" key="8">
    <source>
        <dbReference type="Pfam" id="PF02687"/>
    </source>
</evidence>
<organism evidence="10">
    <name type="scientific">marine metagenome</name>
    <dbReference type="NCBI Taxonomy" id="408172"/>
    <lineage>
        <taxon>unclassified sequences</taxon>
        <taxon>metagenomes</taxon>
        <taxon>ecological metagenomes</taxon>
    </lineage>
</organism>
<dbReference type="AlphaFoldDB" id="A0A382B4X7"/>
<dbReference type="PANTHER" id="PTHR30572:SF4">
    <property type="entry name" value="ABC TRANSPORTER PERMEASE YTRF"/>
    <property type="match status" value="1"/>
</dbReference>
<evidence type="ECO:0000259" key="9">
    <source>
        <dbReference type="Pfam" id="PF12704"/>
    </source>
</evidence>
<keyword evidence="3 7" id="KW-0812">Transmembrane</keyword>
<dbReference type="InterPro" id="IPR025857">
    <property type="entry name" value="MacB_PCD"/>
</dbReference>
<dbReference type="InterPro" id="IPR050250">
    <property type="entry name" value="Macrolide_Exporter_MacB"/>
</dbReference>
<sequence length="395" mass="44142">MRISLGSIFANKSRSILTALGIVIGVLSVTVMGTLISGLDRSFEKSMSWLGKDILYISRWEWFSDMEWWEVRNRPRMRIEYEDKIREQSNYALAVSPVMQRGATLSFGDKTTQTQIFGTNVDYMETVTEDIQLGRFFSSGEERSGARVTIIGNDIKDAFFEYQDPIGKYIKIDGIKFRVIGVLEKQGKFLGLFSVDNQAILPLGAYTRLFSKRGFMRISIKVDENNIEEAKDEINAVMRNIRGLKPGEKDDFAINQTKAFETQYNSLKYAIGGTGIFITILSLVVGGIGIMNIMFVSVKERTREIGVRKAIGATSNMILSQFLMEAIAICIIGGVLGLALAFGASFFINKFFPSTLPLWLAFGSIIMSVFVGVISGLIPSYQAARLDPIEALRYE</sequence>
<protein>
    <recommendedName>
        <fullName evidence="11">FtsX-like permease family protein</fullName>
    </recommendedName>
</protein>
<evidence type="ECO:0000256" key="4">
    <source>
        <dbReference type="ARBA" id="ARBA00022989"/>
    </source>
</evidence>
<keyword evidence="4 7" id="KW-1133">Transmembrane helix</keyword>
<comment type="subcellular location">
    <subcellularLocation>
        <location evidence="1">Cell membrane</location>
        <topology evidence="1">Multi-pass membrane protein</topology>
    </subcellularLocation>
</comment>
<dbReference type="InterPro" id="IPR003838">
    <property type="entry name" value="ABC3_permease_C"/>
</dbReference>
<evidence type="ECO:0008006" key="11">
    <source>
        <dbReference type="Google" id="ProtNLM"/>
    </source>
</evidence>
<feature type="transmembrane region" description="Helical" evidence="7">
    <location>
        <begin position="269"/>
        <end position="296"/>
    </location>
</feature>
<keyword evidence="2" id="KW-1003">Cell membrane</keyword>
<feature type="transmembrane region" description="Helical" evidence="7">
    <location>
        <begin position="317"/>
        <end position="344"/>
    </location>
</feature>
<evidence type="ECO:0000256" key="3">
    <source>
        <dbReference type="ARBA" id="ARBA00022692"/>
    </source>
</evidence>
<feature type="transmembrane region" description="Helical" evidence="7">
    <location>
        <begin position="16"/>
        <end position="39"/>
    </location>
</feature>
<evidence type="ECO:0000256" key="1">
    <source>
        <dbReference type="ARBA" id="ARBA00004651"/>
    </source>
</evidence>
<proteinExistence type="inferred from homology"/>
<accession>A0A382B4X7</accession>
<dbReference type="Pfam" id="PF02687">
    <property type="entry name" value="FtsX"/>
    <property type="match status" value="1"/>
</dbReference>